<proteinExistence type="predicted"/>
<reference evidence="4" key="1">
    <citation type="thesis" date="2020" institute="ProQuest LLC" country="789 East Eisenhower Parkway, Ann Arbor, MI, USA">
        <title>Comparative Genomics and Chromosome Evolution.</title>
        <authorList>
            <person name="Mudd A.B."/>
        </authorList>
    </citation>
    <scope>NUCLEOTIDE SEQUENCE</scope>
    <source>
        <strain evidence="4">HN-11 Male</strain>
        <tissue evidence="4">Kidney and liver</tissue>
    </source>
</reference>
<organism evidence="4 5">
    <name type="scientific">Eleutherodactylus coqui</name>
    <name type="common">Puerto Rican coqui</name>
    <dbReference type="NCBI Taxonomy" id="57060"/>
    <lineage>
        <taxon>Eukaryota</taxon>
        <taxon>Metazoa</taxon>
        <taxon>Chordata</taxon>
        <taxon>Craniata</taxon>
        <taxon>Vertebrata</taxon>
        <taxon>Euteleostomi</taxon>
        <taxon>Amphibia</taxon>
        <taxon>Batrachia</taxon>
        <taxon>Anura</taxon>
        <taxon>Neobatrachia</taxon>
        <taxon>Hyloidea</taxon>
        <taxon>Eleutherodactylidae</taxon>
        <taxon>Eleutherodactylinae</taxon>
        <taxon>Eleutherodactylus</taxon>
        <taxon>Eleutherodactylus</taxon>
    </lineage>
</organism>
<evidence type="ECO:0000313" key="5">
    <source>
        <dbReference type="Proteomes" id="UP000770717"/>
    </source>
</evidence>
<dbReference type="SUPFAM" id="SSF54928">
    <property type="entry name" value="RNA-binding domain, RBD"/>
    <property type="match status" value="1"/>
</dbReference>
<evidence type="ECO:0000256" key="1">
    <source>
        <dbReference type="ARBA" id="ARBA00022884"/>
    </source>
</evidence>
<accession>A0A8J6EZN5</accession>
<keyword evidence="5" id="KW-1185">Reference proteome</keyword>
<feature type="domain" description="RRM" evidence="3">
    <location>
        <begin position="25"/>
        <end position="95"/>
    </location>
</feature>
<protein>
    <recommendedName>
        <fullName evidence="3">RRM domain-containing protein</fullName>
    </recommendedName>
</protein>
<dbReference type="PANTHER" id="PTHR48025:SF1">
    <property type="entry name" value="RRM DOMAIN-CONTAINING PROTEIN"/>
    <property type="match status" value="1"/>
</dbReference>
<dbReference type="PROSITE" id="PS50102">
    <property type="entry name" value="RRM"/>
    <property type="match status" value="1"/>
</dbReference>
<dbReference type="SMART" id="SM00360">
    <property type="entry name" value="RRM"/>
    <property type="match status" value="1"/>
</dbReference>
<dbReference type="Proteomes" id="UP000770717">
    <property type="component" value="Unassembled WGS sequence"/>
</dbReference>
<dbReference type="InterPro" id="IPR035979">
    <property type="entry name" value="RBD_domain_sf"/>
</dbReference>
<dbReference type="OrthoDB" id="2588702at2759"/>
<dbReference type="InterPro" id="IPR050502">
    <property type="entry name" value="Euk_RNA-bind_prot"/>
</dbReference>
<dbReference type="InterPro" id="IPR012677">
    <property type="entry name" value="Nucleotide-bd_a/b_plait_sf"/>
</dbReference>
<dbReference type="PANTHER" id="PTHR48025">
    <property type="entry name" value="OS02G0815200 PROTEIN"/>
    <property type="match status" value="1"/>
</dbReference>
<evidence type="ECO:0000256" key="2">
    <source>
        <dbReference type="PROSITE-ProRule" id="PRU00176"/>
    </source>
</evidence>
<dbReference type="Gene3D" id="3.30.70.330">
    <property type="match status" value="1"/>
</dbReference>
<comment type="caution">
    <text evidence="4">The sequence shown here is derived from an EMBL/GenBank/DDBJ whole genome shotgun (WGS) entry which is preliminary data.</text>
</comment>
<evidence type="ECO:0000313" key="4">
    <source>
        <dbReference type="EMBL" id="KAG9478737.1"/>
    </source>
</evidence>
<dbReference type="EMBL" id="WNTK01000008">
    <property type="protein sequence ID" value="KAG9478737.1"/>
    <property type="molecule type" value="Genomic_DNA"/>
</dbReference>
<gene>
    <name evidence="4" type="ORF">GDO78_012414</name>
</gene>
<dbReference type="AlphaFoldDB" id="A0A8J6EZN5"/>
<dbReference type="Pfam" id="PF00076">
    <property type="entry name" value="RRM_1"/>
    <property type="match status" value="1"/>
</dbReference>
<keyword evidence="1 2" id="KW-0694">RNA-binding</keyword>
<sequence length="95" mass="10458">MEEGLEDAIGGEEEPTEEAKNSAVTLLFIRNLPASVTVAEILDLFHDYKVSSVNLKNIEKGVATVRMQNYAEAESAITTLNKKEVGLKQVFLSLF</sequence>
<evidence type="ECO:0000259" key="3">
    <source>
        <dbReference type="PROSITE" id="PS50102"/>
    </source>
</evidence>
<name>A0A8J6EZN5_ELECQ</name>
<dbReference type="GO" id="GO:0003729">
    <property type="term" value="F:mRNA binding"/>
    <property type="evidence" value="ECO:0007669"/>
    <property type="project" value="TreeGrafter"/>
</dbReference>
<dbReference type="InterPro" id="IPR000504">
    <property type="entry name" value="RRM_dom"/>
</dbReference>